<protein>
    <submittedName>
        <fullName evidence="1">Uncharacterized protein</fullName>
    </submittedName>
</protein>
<reference evidence="1" key="1">
    <citation type="submission" date="2023-06" db="EMBL/GenBank/DDBJ databases">
        <title>Genome-scale phylogeny and comparative genomics of the fungal order Sordariales.</title>
        <authorList>
            <consortium name="Lawrence Berkeley National Laboratory"/>
            <person name="Hensen N."/>
            <person name="Bonometti L."/>
            <person name="Westerberg I."/>
            <person name="Brannstrom I.O."/>
            <person name="Guillou S."/>
            <person name="Cros-Aarteil S."/>
            <person name="Calhoun S."/>
            <person name="Haridas S."/>
            <person name="Kuo A."/>
            <person name="Mondo S."/>
            <person name="Pangilinan J."/>
            <person name="Riley R."/>
            <person name="LaButti K."/>
            <person name="Andreopoulos B."/>
            <person name="Lipzen A."/>
            <person name="Chen C."/>
            <person name="Yanf M."/>
            <person name="Daum C."/>
            <person name="Ng V."/>
            <person name="Clum A."/>
            <person name="Steindorff A."/>
            <person name="Ohm R."/>
            <person name="Martin F."/>
            <person name="Silar P."/>
            <person name="Natvig D."/>
            <person name="Lalanne C."/>
            <person name="Gautier V."/>
            <person name="Ament-velasquez S.L."/>
            <person name="Kruys A."/>
            <person name="Hutchinson M.I."/>
            <person name="Powell A.J."/>
            <person name="Barry K."/>
            <person name="Miller A.N."/>
            <person name="Grigoriev I.V."/>
            <person name="Debuchy R."/>
            <person name="Gladieux P."/>
            <person name="Thoren M.H."/>
            <person name="Johannesson H."/>
        </authorList>
    </citation>
    <scope>NUCLEOTIDE SEQUENCE</scope>
    <source>
        <strain evidence="1">SMH3187-1</strain>
    </source>
</reference>
<dbReference type="Proteomes" id="UP001172155">
    <property type="component" value="Unassembled WGS sequence"/>
</dbReference>
<evidence type="ECO:0000313" key="1">
    <source>
        <dbReference type="EMBL" id="KAK0753035.1"/>
    </source>
</evidence>
<name>A0AA40F8A2_9PEZI</name>
<proteinExistence type="predicted"/>
<accession>A0AA40F8A2</accession>
<comment type="caution">
    <text evidence="1">The sequence shown here is derived from an EMBL/GenBank/DDBJ whole genome shotgun (WGS) entry which is preliminary data.</text>
</comment>
<sequence>MALLRHSRQQMEKGLKLTSKYLDIQLKSKSQLGKISTAPQTPTLQHEHSTWMCTHKIPSDGALKTSTWKHPRPFCYIP</sequence>
<organism evidence="1 2">
    <name type="scientific">Schizothecium vesticola</name>
    <dbReference type="NCBI Taxonomy" id="314040"/>
    <lineage>
        <taxon>Eukaryota</taxon>
        <taxon>Fungi</taxon>
        <taxon>Dikarya</taxon>
        <taxon>Ascomycota</taxon>
        <taxon>Pezizomycotina</taxon>
        <taxon>Sordariomycetes</taxon>
        <taxon>Sordariomycetidae</taxon>
        <taxon>Sordariales</taxon>
        <taxon>Schizotheciaceae</taxon>
        <taxon>Schizothecium</taxon>
    </lineage>
</organism>
<dbReference type="EMBL" id="JAUKUD010000001">
    <property type="protein sequence ID" value="KAK0753035.1"/>
    <property type="molecule type" value="Genomic_DNA"/>
</dbReference>
<keyword evidence="2" id="KW-1185">Reference proteome</keyword>
<dbReference type="AlphaFoldDB" id="A0AA40F8A2"/>
<evidence type="ECO:0000313" key="2">
    <source>
        <dbReference type="Proteomes" id="UP001172155"/>
    </source>
</evidence>
<gene>
    <name evidence="1" type="ORF">B0T18DRAFT_395859</name>
</gene>